<dbReference type="InterPro" id="IPR041426">
    <property type="entry name" value="Mos1_HTH"/>
</dbReference>
<dbReference type="PANTHER" id="PTHR46060">
    <property type="entry name" value="MARINER MOS1 TRANSPOSASE-LIKE PROTEIN"/>
    <property type="match status" value="1"/>
</dbReference>
<feature type="domain" description="Mos1 transposase HTH" evidence="2">
    <location>
        <begin position="14"/>
        <end position="39"/>
    </location>
</feature>
<feature type="compositionally biased region" description="Basic and acidic residues" evidence="1">
    <location>
        <begin position="39"/>
        <end position="48"/>
    </location>
</feature>
<dbReference type="AlphaFoldDB" id="A0AAV8Z533"/>
<organism evidence="3 4">
    <name type="scientific">Aromia moschata</name>
    <dbReference type="NCBI Taxonomy" id="1265417"/>
    <lineage>
        <taxon>Eukaryota</taxon>
        <taxon>Metazoa</taxon>
        <taxon>Ecdysozoa</taxon>
        <taxon>Arthropoda</taxon>
        <taxon>Hexapoda</taxon>
        <taxon>Insecta</taxon>
        <taxon>Pterygota</taxon>
        <taxon>Neoptera</taxon>
        <taxon>Endopterygota</taxon>
        <taxon>Coleoptera</taxon>
        <taxon>Polyphaga</taxon>
        <taxon>Cucujiformia</taxon>
        <taxon>Chrysomeloidea</taxon>
        <taxon>Cerambycidae</taxon>
        <taxon>Cerambycinae</taxon>
        <taxon>Callichromatini</taxon>
        <taxon>Aromia</taxon>
    </lineage>
</organism>
<dbReference type="Gene3D" id="1.10.10.1450">
    <property type="match status" value="1"/>
</dbReference>
<dbReference type="Proteomes" id="UP001162162">
    <property type="component" value="Unassembled WGS sequence"/>
</dbReference>
<dbReference type="EMBL" id="JAPWTK010000018">
    <property type="protein sequence ID" value="KAJ8958283.1"/>
    <property type="molecule type" value="Genomic_DNA"/>
</dbReference>
<dbReference type="Pfam" id="PF17906">
    <property type="entry name" value="HTH_48"/>
    <property type="match status" value="1"/>
</dbReference>
<comment type="caution">
    <text evidence="3">The sequence shown here is derived from an EMBL/GenBank/DDBJ whole genome shotgun (WGS) entry which is preliminary data.</text>
</comment>
<protein>
    <recommendedName>
        <fullName evidence="2">Mos1 transposase HTH domain-containing protein</fullName>
    </recommendedName>
</protein>
<dbReference type="InterPro" id="IPR052709">
    <property type="entry name" value="Transposase-MT_Hybrid"/>
</dbReference>
<dbReference type="PANTHER" id="PTHR46060:SF1">
    <property type="entry name" value="MARINER MOS1 TRANSPOSASE-LIKE PROTEIN"/>
    <property type="match status" value="1"/>
</dbReference>
<evidence type="ECO:0000313" key="3">
    <source>
        <dbReference type="EMBL" id="KAJ8958283.1"/>
    </source>
</evidence>
<evidence type="ECO:0000313" key="4">
    <source>
        <dbReference type="Proteomes" id="UP001162162"/>
    </source>
</evidence>
<reference evidence="3" key="1">
    <citation type="journal article" date="2023" name="Insect Mol. Biol.">
        <title>Genome sequencing provides insights into the evolution of gene families encoding plant cell wall-degrading enzymes in longhorned beetles.</title>
        <authorList>
            <person name="Shin N.R."/>
            <person name="Okamura Y."/>
            <person name="Kirsch R."/>
            <person name="Pauchet Y."/>
        </authorList>
    </citation>
    <scope>NUCLEOTIDE SEQUENCE</scope>
    <source>
        <strain evidence="3">AMC_N1</strain>
    </source>
</reference>
<accession>A0AAV8Z533</accession>
<name>A0AAV8Z533_9CUCU</name>
<evidence type="ECO:0000259" key="2">
    <source>
        <dbReference type="Pfam" id="PF17906"/>
    </source>
</evidence>
<keyword evidence="4" id="KW-1185">Reference proteome</keyword>
<sequence>MLNVHMEQRVNLKFIVKLYGNECLSRRQVFEWFKQFKEGRETTEDGPRPGRPTMSKTDNNIENIGLLDTVTLKGTIVEAVKAKVTEV</sequence>
<proteinExistence type="predicted"/>
<evidence type="ECO:0000256" key="1">
    <source>
        <dbReference type="SAM" id="MobiDB-lite"/>
    </source>
</evidence>
<feature type="region of interest" description="Disordered" evidence="1">
    <location>
        <begin position="39"/>
        <end position="59"/>
    </location>
</feature>
<gene>
    <name evidence="3" type="ORF">NQ318_017429</name>
</gene>